<keyword evidence="3" id="KW-1185">Reference proteome</keyword>
<dbReference type="EMBL" id="CANTFM010002087">
    <property type="protein sequence ID" value="CAI5744404.1"/>
    <property type="molecule type" value="Genomic_DNA"/>
</dbReference>
<name>A0AAV0V5C8_9STRA</name>
<dbReference type="Proteomes" id="UP001162029">
    <property type="component" value="Unassembled WGS sequence"/>
</dbReference>
<feature type="region of interest" description="Disordered" evidence="1">
    <location>
        <begin position="55"/>
        <end position="78"/>
    </location>
</feature>
<evidence type="ECO:0000313" key="3">
    <source>
        <dbReference type="Proteomes" id="UP001162029"/>
    </source>
</evidence>
<accession>A0AAV0V5C8</accession>
<reference evidence="2" key="1">
    <citation type="submission" date="2022-12" db="EMBL/GenBank/DDBJ databases">
        <authorList>
            <person name="Webb A."/>
        </authorList>
    </citation>
    <scope>NUCLEOTIDE SEQUENCE</scope>
    <source>
        <strain evidence="2">Pd1</strain>
    </source>
</reference>
<protein>
    <submittedName>
        <fullName evidence="2">Uncharacterized protein</fullName>
    </submittedName>
</protein>
<sequence>MVSILSVTQVNPVGAEGWPRPHRLHFQAPASCCKLGVKLMARRLGVTVAKASSAGCEADGSSSGRYGRKASSAGAASDRGSSHVFQLGIAGHATPSRLQFCMQIGANGRRGQMQRLRRRGQLQAGLLAAIQGYAETALARVIEAIALDEPSSIPA</sequence>
<evidence type="ECO:0000313" key="2">
    <source>
        <dbReference type="EMBL" id="CAI5744404.1"/>
    </source>
</evidence>
<organism evidence="2 3">
    <name type="scientific">Peronospora destructor</name>
    <dbReference type="NCBI Taxonomy" id="86335"/>
    <lineage>
        <taxon>Eukaryota</taxon>
        <taxon>Sar</taxon>
        <taxon>Stramenopiles</taxon>
        <taxon>Oomycota</taxon>
        <taxon>Peronosporomycetes</taxon>
        <taxon>Peronosporales</taxon>
        <taxon>Peronosporaceae</taxon>
        <taxon>Peronospora</taxon>
    </lineage>
</organism>
<comment type="caution">
    <text evidence="2">The sequence shown here is derived from an EMBL/GenBank/DDBJ whole genome shotgun (WGS) entry which is preliminary data.</text>
</comment>
<evidence type="ECO:0000256" key="1">
    <source>
        <dbReference type="SAM" id="MobiDB-lite"/>
    </source>
</evidence>
<proteinExistence type="predicted"/>
<feature type="compositionally biased region" description="Low complexity" evidence="1">
    <location>
        <begin position="60"/>
        <end position="78"/>
    </location>
</feature>
<dbReference type="AlphaFoldDB" id="A0AAV0V5C8"/>
<gene>
    <name evidence="2" type="ORF">PDE001_LOCUS9552</name>
</gene>